<feature type="signal peptide" evidence="5">
    <location>
        <begin position="1"/>
        <end position="23"/>
    </location>
</feature>
<dbReference type="Proteomes" id="UP001596972">
    <property type="component" value="Unassembled WGS sequence"/>
</dbReference>
<feature type="domain" description="Chaplin" evidence="6">
    <location>
        <begin position="41"/>
        <end position="81"/>
    </location>
</feature>
<feature type="chain" id="PRO_5047147626" evidence="5">
    <location>
        <begin position="24"/>
        <end position="399"/>
    </location>
</feature>
<evidence type="ECO:0000256" key="3">
    <source>
        <dbReference type="ARBA" id="ARBA00023087"/>
    </source>
</evidence>
<dbReference type="InterPro" id="IPR005528">
    <property type="entry name" value="ChpA-H"/>
</dbReference>
<keyword evidence="1" id="KW-0964">Secreted</keyword>
<feature type="region of interest" description="Disordered" evidence="4">
    <location>
        <begin position="368"/>
        <end position="399"/>
    </location>
</feature>
<organism evidence="7 8">
    <name type="scientific">Actinomadura sediminis</name>
    <dbReference type="NCBI Taxonomy" id="1038904"/>
    <lineage>
        <taxon>Bacteria</taxon>
        <taxon>Bacillati</taxon>
        <taxon>Actinomycetota</taxon>
        <taxon>Actinomycetes</taxon>
        <taxon>Streptosporangiales</taxon>
        <taxon>Thermomonosporaceae</taxon>
        <taxon>Actinomadura</taxon>
    </lineage>
</organism>
<dbReference type="Pfam" id="PF03777">
    <property type="entry name" value="ChpA-C"/>
    <property type="match status" value="4"/>
</dbReference>
<feature type="domain" description="Chaplin" evidence="6">
    <location>
        <begin position="187"/>
        <end position="227"/>
    </location>
</feature>
<evidence type="ECO:0000256" key="2">
    <source>
        <dbReference type="ARBA" id="ARBA00022889"/>
    </source>
</evidence>
<sequence length="399" mass="40232">MRKWAKNTSRAALVAAGAVAVGAGFGTTGAVANADMRTSGNFSVLGGNQVYLPISIPVDVSGNSVAVLGASQAYSKGGAEVENARHGGHGHGRGGGMETSGNFSIGGGNQVKAPISIPVNVCGNSVAVLGLSQAFCKGGAEVEFEDDKGHGHHGKDYGYRASSTDRWDGGYGHGGWGKGAGMQTSGDFSILGGNQVYAPISAPINVCGNSVAVLGMSRAHCKGGAEVERSGGKPDMKTSGNFSILGGNQVYAPISVPINVCGNSVAVLGLSQASCKGGASVGDDDDHELPPTLRKGSAAKAVPGPEQITGEVTTTLESVAKGAVARVAEPMAQPAANQRAAKPAKPAKRIRVGETVRNLVGTLKKTSPVTEAADVRPGEVGPRLPLDEMPVEVNSPAMN</sequence>
<name>A0ABW3EYN9_9ACTN</name>
<keyword evidence="8" id="KW-1185">Reference proteome</keyword>
<gene>
    <name evidence="7" type="ORF">ACFQ11_34205</name>
</gene>
<evidence type="ECO:0000313" key="7">
    <source>
        <dbReference type="EMBL" id="MFD0905471.1"/>
    </source>
</evidence>
<evidence type="ECO:0000256" key="4">
    <source>
        <dbReference type="SAM" id="MobiDB-lite"/>
    </source>
</evidence>
<accession>A0ABW3EYN9</accession>
<protein>
    <submittedName>
        <fullName evidence="7">Chaplin family protein</fullName>
    </submittedName>
</protein>
<proteinExistence type="predicted"/>
<keyword evidence="2" id="KW-0130">Cell adhesion</keyword>
<evidence type="ECO:0000256" key="1">
    <source>
        <dbReference type="ARBA" id="ARBA00022512"/>
    </source>
</evidence>
<dbReference type="EMBL" id="JBHTJA010000138">
    <property type="protein sequence ID" value="MFD0905471.1"/>
    <property type="molecule type" value="Genomic_DNA"/>
</dbReference>
<reference evidence="8" key="1">
    <citation type="journal article" date="2019" name="Int. J. Syst. Evol. Microbiol.">
        <title>The Global Catalogue of Microorganisms (GCM) 10K type strain sequencing project: providing services to taxonomists for standard genome sequencing and annotation.</title>
        <authorList>
            <consortium name="The Broad Institute Genomics Platform"/>
            <consortium name="The Broad Institute Genome Sequencing Center for Infectious Disease"/>
            <person name="Wu L."/>
            <person name="Ma J."/>
        </authorList>
    </citation>
    <scope>NUCLEOTIDE SEQUENCE [LARGE SCALE GENOMIC DNA]</scope>
    <source>
        <strain evidence="8">JCM 31202</strain>
    </source>
</reference>
<feature type="domain" description="Chaplin" evidence="6">
    <location>
        <begin position="102"/>
        <end position="142"/>
    </location>
</feature>
<comment type="caution">
    <text evidence="7">The sequence shown here is derived from an EMBL/GenBank/DDBJ whole genome shotgun (WGS) entry which is preliminary data.</text>
</comment>
<keyword evidence="1" id="KW-0134">Cell wall</keyword>
<evidence type="ECO:0000259" key="6">
    <source>
        <dbReference type="PROSITE" id="PS51884"/>
    </source>
</evidence>
<dbReference type="RefSeq" id="WP_378306425.1">
    <property type="nucleotide sequence ID" value="NZ_JBHTJA010000138.1"/>
</dbReference>
<dbReference type="PROSITE" id="PS51884">
    <property type="entry name" value="CHAPLIN"/>
    <property type="match status" value="4"/>
</dbReference>
<evidence type="ECO:0000313" key="8">
    <source>
        <dbReference type="Proteomes" id="UP001596972"/>
    </source>
</evidence>
<keyword evidence="5" id="KW-0732">Signal</keyword>
<evidence type="ECO:0000256" key="5">
    <source>
        <dbReference type="SAM" id="SignalP"/>
    </source>
</evidence>
<keyword evidence="3" id="KW-0034">Amyloid</keyword>
<feature type="domain" description="Chaplin" evidence="6">
    <location>
        <begin position="241"/>
        <end position="281"/>
    </location>
</feature>